<dbReference type="InterPro" id="IPR003370">
    <property type="entry name" value="Chromate_transpt"/>
</dbReference>
<evidence type="ECO:0000256" key="7">
    <source>
        <dbReference type="SAM" id="Phobius"/>
    </source>
</evidence>
<protein>
    <submittedName>
        <fullName evidence="8">Chromate transporter, chromate ion transporter (CHR) family</fullName>
    </submittedName>
</protein>
<feature type="transmembrane region" description="Helical" evidence="7">
    <location>
        <begin position="91"/>
        <end position="112"/>
    </location>
</feature>
<dbReference type="PANTHER" id="PTHR43663">
    <property type="entry name" value="CHROMATE TRANSPORT PROTEIN-RELATED"/>
    <property type="match status" value="1"/>
</dbReference>
<evidence type="ECO:0000256" key="2">
    <source>
        <dbReference type="ARBA" id="ARBA00005262"/>
    </source>
</evidence>
<keyword evidence="4 7" id="KW-0812">Transmembrane</keyword>
<evidence type="ECO:0000313" key="8">
    <source>
        <dbReference type="EMBL" id="EQD71602.1"/>
    </source>
</evidence>
<dbReference type="AlphaFoldDB" id="T1BP51"/>
<evidence type="ECO:0000256" key="1">
    <source>
        <dbReference type="ARBA" id="ARBA00004651"/>
    </source>
</evidence>
<dbReference type="PANTHER" id="PTHR43663:SF1">
    <property type="entry name" value="CHROMATE TRANSPORTER"/>
    <property type="match status" value="1"/>
</dbReference>
<keyword evidence="3" id="KW-1003">Cell membrane</keyword>
<keyword evidence="5 7" id="KW-1133">Transmembrane helix</keyword>
<comment type="similarity">
    <text evidence="2">Belongs to the chromate ion transporter (CHR) (TC 2.A.51) family.</text>
</comment>
<feature type="transmembrane region" description="Helical" evidence="7">
    <location>
        <begin position="208"/>
        <end position="231"/>
    </location>
</feature>
<dbReference type="EMBL" id="AUZY01002734">
    <property type="protein sequence ID" value="EQD71602.1"/>
    <property type="molecule type" value="Genomic_DNA"/>
</dbReference>
<dbReference type="GO" id="GO:0015109">
    <property type="term" value="F:chromate transmembrane transporter activity"/>
    <property type="evidence" value="ECO:0007669"/>
    <property type="project" value="InterPro"/>
</dbReference>
<reference evidence="8" key="2">
    <citation type="journal article" date="2014" name="ISME J.">
        <title>Microbial stratification in low pH oxic and suboxic macroscopic growths along an acid mine drainage.</title>
        <authorList>
            <person name="Mendez-Garcia C."/>
            <person name="Mesa V."/>
            <person name="Sprenger R.R."/>
            <person name="Richter M."/>
            <person name="Diez M.S."/>
            <person name="Solano J."/>
            <person name="Bargiela R."/>
            <person name="Golyshina O.V."/>
            <person name="Manteca A."/>
            <person name="Ramos J.L."/>
            <person name="Gallego J.R."/>
            <person name="Llorente I."/>
            <person name="Martins Dos Santos V.A."/>
            <person name="Jensen O.N."/>
            <person name="Pelaez A.I."/>
            <person name="Sanchez J."/>
            <person name="Ferrer M."/>
        </authorList>
    </citation>
    <scope>NUCLEOTIDE SEQUENCE</scope>
</reference>
<evidence type="ECO:0000256" key="3">
    <source>
        <dbReference type="ARBA" id="ARBA00022475"/>
    </source>
</evidence>
<gene>
    <name evidence="8" type="ORF">B1B_04360</name>
</gene>
<feature type="non-terminal residue" evidence="8">
    <location>
        <position position="234"/>
    </location>
</feature>
<evidence type="ECO:0000256" key="5">
    <source>
        <dbReference type="ARBA" id="ARBA00022989"/>
    </source>
</evidence>
<dbReference type="Pfam" id="PF02417">
    <property type="entry name" value="Chromate_transp"/>
    <property type="match status" value="1"/>
</dbReference>
<evidence type="ECO:0000256" key="6">
    <source>
        <dbReference type="ARBA" id="ARBA00023136"/>
    </source>
</evidence>
<dbReference type="GO" id="GO:0005886">
    <property type="term" value="C:plasma membrane"/>
    <property type="evidence" value="ECO:0007669"/>
    <property type="project" value="UniProtKB-SubCell"/>
</dbReference>
<dbReference type="InterPro" id="IPR052518">
    <property type="entry name" value="CHR_Transporter"/>
</dbReference>
<feature type="transmembrane region" description="Helical" evidence="7">
    <location>
        <begin position="155"/>
        <end position="188"/>
    </location>
</feature>
<feature type="transmembrane region" description="Helical" evidence="7">
    <location>
        <begin position="20"/>
        <end position="40"/>
    </location>
</feature>
<comment type="subcellular location">
    <subcellularLocation>
        <location evidence="1">Cell membrane</location>
        <topology evidence="1">Multi-pass membrane protein</topology>
    </subcellularLocation>
</comment>
<feature type="transmembrane region" description="Helical" evidence="7">
    <location>
        <begin position="124"/>
        <end position="143"/>
    </location>
</feature>
<evidence type="ECO:0000256" key="4">
    <source>
        <dbReference type="ARBA" id="ARBA00022692"/>
    </source>
</evidence>
<reference evidence="8" key="1">
    <citation type="submission" date="2013-08" db="EMBL/GenBank/DDBJ databases">
        <authorList>
            <person name="Mendez C."/>
            <person name="Richter M."/>
            <person name="Ferrer M."/>
            <person name="Sanchez J."/>
        </authorList>
    </citation>
    <scope>NUCLEOTIDE SEQUENCE</scope>
</reference>
<comment type="caution">
    <text evidence="8">The sequence shown here is derived from an EMBL/GenBank/DDBJ whole genome shotgun (WGS) entry which is preliminary data.</text>
</comment>
<organism evidence="8">
    <name type="scientific">mine drainage metagenome</name>
    <dbReference type="NCBI Taxonomy" id="410659"/>
    <lineage>
        <taxon>unclassified sequences</taxon>
        <taxon>metagenomes</taxon>
        <taxon>ecological metagenomes</taxon>
    </lineage>
</organism>
<sequence>MNPSSSVDNASSDRPTRLDLAWYFLRLGAGGFGGPVALANTMHRDLVEKRAWLSEHEYADGLALATACPGPLAYQLGVYCGYVRGGLPGALLVAIAFALAPFLIVVAIAALYGRFQHAWQLRAVFYGVAPVIVALILKACWNLGRKTLKRSVPSWLFAAIAATVTLIFRAELISLFLGAGLIGCWLFAPPAAAAPPPVASAGPRINAVGALAISGAFAGAATTAGLFVFFFKTG</sequence>
<proteinExistence type="inferred from homology"/>
<accession>T1BP51</accession>
<keyword evidence="6 7" id="KW-0472">Membrane</keyword>
<name>T1BP51_9ZZZZ</name>